<comment type="caution">
    <text evidence="2">The sequence shown here is derived from an EMBL/GenBank/DDBJ whole genome shotgun (WGS) entry which is preliminary data.</text>
</comment>
<feature type="compositionally biased region" description="Basic and acidic residues" evidence="1">
    <location>
        <begin position="252"/>
        <end position="266"/>
    </location>
</feature>
<feature type="compositionally biased region" description="Low complexity" evidence="1">
    <location>
        <begin position="240"/>
        <end position="251"/>
    </location>
</feature>
<keyword evidence="3" id="KW-1185">Reference proteome</keyword>
<dbReference type="eggNOG" id="ENOG5032NQ1">
    <property type="taxonomic scope" value="Bacteria"/>
</dbReference>
<dbReference type="HOGENOM" id="CLU_648803_0_0_9"/>
<dbReference type="RefSeq" id="WP_006903030.1">
    <property type="nucleotide sequence ID" value="NZ_JH976535.1"/>
</dbReference>
<proteinExistence type="predicted"/>
<accession>K6QE45</accession>
<gene>
    <name evidence="2" type="ORF">ThesuDRAFT_00757</name>
</gene>
<feature type="region of interest" description="Disordered" evidence="1">
    <location>
        <begin position="85"/>
        <end position="133"/>
    </location>
</feature>
<feature type="compositionally biased region" description="Low complexity" evidence="1">
    <location>
        <begin position="111"/>
        <end position="123"/>
    </location>
</feature>
<dbReference type="Proteomes" id="UP000005710">
    <property type="component" value="Unassembled WGS sequence"/>
</dbReference>
<protein>
    <submittedName>
        <fullName evidence="2">Uncharacterized protein</fullName>
    </submittedName>
</protein>
<reference evidence="2" key="1">
    <citation type="submission" date="2010-10" db="EMBL/GenBank/DDBJ databases">
        <authorList>
            <consortium name="US DOE Joint Genome Institute (JGI-PGF)"/>
            <person name="Lucas S."/>
            <person name="Copeland A."/>
            <person name="Lapidus A."/>
            <person name="Bruce D."/>
            <person name="Goodwin L."/>
            <person name="Pitluck S."/>
            <person name="Kyrpides N."/>
            <person name="Mavromatis K."/>
            <person name="Detter J.C."/>
            <person name="Han C."/>
            <person name="Land M."/>
            <person name="Hauser L."/>
            <person name="Markowitz V."/>
            <person name="Cheng J.-F."/>
            <person name="Hugenholtz P."/>
            <person name="Woyke T."/>
            <person name="Wu D."/>
            <person name="Pukall R."/>
            <person name="Wahrenburg C."/>
            <person name="Brambilla E."/>
            <person name="Klenk H.-P."/>
            <person name="Eisen J.A."/>
        </authorList>
    </citation>
    <scope>NUCLEOTIDE SEQUENCE [LARGE SCALE GENOMIC DNA]</scope>
    <source>
        <strain evidence="2">DSM 13965</strain>
    </source>
</reference>
<organism evidence="2 3">
    <name type="scientific">Thermaerobacter subterraneus DSM 13965</name>
    <dbReference type="NCBI Taxonomy" id="867903"/>
    <lineage>
        <taxon>Bacteria</taxon>
        <taxon>Bacillati</taxon>
        <taxon>Bacillota</taxon>
        <taxon>Clostridia</taxon>
        <taxon>Eubacteriales</taxon>
        <taxon>Clostridiales Family XVII. Incertae Sedis</taxon>
        <taxon>Thermaerobacter</taxon>
    </lineage>
</organism>
<name>K6QE45_9FIRM</name>
<feature type="compositionally biased region" description="Pro residues" evidence="1">
    <location>
        <begin position="230"/>
        <end position="239"/>
    </location>
</feature>
<dbReference type="OrthoDB" id="2081983at2"/>
<sequence>MTASLLPLEHLTDADFGFLAAAVSPRPDARDRIARLLRDGGEAIERALEDGRTHQALQEGDAARKISPYLLFSLLLHQCRIQERARAGDPAPSGDEPVLQEPPAGAGSGAGDDLMLLDGPGAAPATSGPCTEPGRSGPVLALLESPWTVHYLAELLASFAYTPPGMAAFTLGSRQYRLPLAEVDLAALNKVALLAAEPDRLSIYRRLGDLTLFLSSVALPAGEGGTAQPQPAPPSPPRPAGRAAADPTPARGGDRPGDGRHRDRATEGCTGRTGTGRETPDAVPVLPYSEGELEREGRRFYEYAAQHRGAGTTYLGRTLAVLASRYGTARTLLRRIVQQELPRVYPGGLYQLASRWGDAPQPGAVALSAPEGPAE</sequence>
<evidence type="ECO:0000313" key="3">
    <source>
        <dbReference type="Proteomes" id="UP000005710"/>
    </source>
</evidence>
<dbReference type="AlphaFoldDB" id="K6QE45"/>
<dbReference type="EMBL" id="AENY02000002">
    <property type="protein sequence ID" value="EKP95031.1"/>
    <property type="molecule type" value="Genomic_DNA"/>
</dbReference>
<evidence type="ECO:0000313" key="2">
    <source>
        <dbReference type="EMBL" id="EKP95031.1"/>
    </source>
</evidence>
<feature type="region of interest" description="Disordered" evidence="1">
    <location>
        <begin position="222"/>
        <end position="284"/>
    </location>
</feature>
<evidence type="ECO:0000256" key="1">
    <source>
        <dbReference type="SAM" id="MobiDB-lite"/>
    </source>
</evidence>
<reference evidence="2" key="2">
    <citation type="submission" date="2012-10" db="EMBL/GenBank/DDBJ databases">
        <title>Improved high-quality draft of Thermaerobacter subterraneus C21, DSM 13965.</title>
        <authorList>
            <consortium name="DOE Joint Genome Institute"/>
            <person name="Eisen J."/>
            <person name="Huntemann M."/>
            <person name="Wei C.-L."/>
            <person name="Han J."/>
            <person name="Detter J.C."/>
            <person name="Han C."/>
            <person name="Tapia R."/>
            <person name="Chen A."/>
            <person name="Kyrpides N."/>
            <person name="Mavromatis K."/>
            <person name="Markowitz V."/>
            <person name="Szeto E."/>
            <person name="Ivanova N."/>
            <person name="Mikhailova N."/>
            <person name="Ovchinnikova G."/>
            <person name="Pagani I."/>
            <person name="Pati A."/>
            <person name="Goodwin L."/>
            <person name="Nordberg H.P."/>
            <person name="Cantor M.N."/>
            <person name="Hua S.X."/>
            <person name="Woyke T."/>
            <person name="Eisen J."/>
            <person name="Klenk H.-P."/>
        </authorList>
    </citation>
    <scope>NUCLEOTIDE SEQUENCE [LARGE SCALE GENOMIC DNA]</scope>
    <source>
        <strain evidence="2">DSM 13965</strain>
    </source>
</reference>